<feature type="compositionally biased region" description="Basic residues" evidence="1">
    <location>
        <begin position="272"/>
        <end position="287"/>
    </location>
</feature>
<feature type="compositionally biased region" description="Basic residues" evidence="1">
    <location>
        <begin position="340"/>
        <end position="358"/>
    </location>
</feature>
<evidence type="ECO:0000313" key="3">
    <source>
        <dbReference type="Proteomes" id="UP001610334"/>
    </source>
</evidence>
<feature type="compositionally biased region" description="Basic and acidic residues" evidence="1">
    <location>
        <begin position="784"/>
        <end position="803"/>
    </location>
</feature>
<feature type="compositionally biased region" description="Pro residues" evidence="1">
    <location>
        <begin position="1"/>
        <end position="11"/>
    </location>
</feature>
<feature type="region of interest" description="Disordered" evidence="1">
    <location>
        <begin position="750"/>
        <end position="833"/>
    </location>
</feature>
<dbReference type="Proteomes" id="UP001610334">
    <property type="component" value="Unassembled WGS sequence"/>
</dbReference>
<feature type="compositionally biased region" description="Basic residues" evidence="1">
    <location>
        <begin position="109"/>
        <end position="118"/>
    </location>
</feature>
<feature type="compositionally biased region" description="Low complexity" evidence="1">
    <location>
        <begin position="765"/>
        <end position="782"/>
    </location>
</feature>
<evidence type="ECO:0008006" key="4">
    <source>
        <dbReference type="Google" id="ProtNLM"/>
    </source>
</evidence>
<comment type="caution">
    <text evidence="2">The sequence shown here is derived from an EMBL/GenBank/DDBJ whole genome shotgun (WGS) entry which is preliminary data.</text>
</comment>
<feature type="compositionally biased region" description="Polar residues" evidence="1">
    <location>
        <begin position="79"/>
        <end position="91"/>
    </location>
</feature>
<feature type="compositionally biased region" description="Polar residues" evidence="1">
    <location>
        <begin position="664"/>
        <end position="673"/>
    </location>
</feature>
<feature type="region of interest" description="Disordered" evidence="1">
    <location>
        <begin position="688"/>
        <end position="726"/>
    </location>
</feature>
<dbReference type="EMBL" id="JBFXLT010000001">
    <property type="protein sequence ID" value="KAL2823097.1"/>
    <property type="molecule type" value="Genomic_DNA"/>
</dbReference>
<accession>A0ABR4I625</accession>
<feature type="compositionally biased region" description="Polar residues" evidence="1">
    <location>
        <begin position="399"/>
        <end position="421"/>
    </location>
</feature>
<feature type="compositionally biased region" description="Basic residues" evidence="1">
    <location>
        <begin position="804"/>
        <end position="818"/>
    </location>
</feature>
<evidence type="ECO:0000256" key="1">
    <source>
        <dbReference type="SAM" id="MobiDB-lite"/>
    </source>
</evidence>
<feature type="compositionally biased region" description="Basic and acidic residues" evidence="1">
    <location>
        <begin position="15"/>
        <end position="25"/>
    </location>
</feature>
<name>A0ABR4I625_9EURO</name>
<feature type="compositionally biased region" description="Polar residues" evidence="1">
    <location>
        <begin position="688"/>
        <end position="711"/>
    </location>
</feature>
<gene>
    <name evidence="2" type="ORF">BJX63DRAFT_417464</name>
</gene>
<feature type="compositionally biased region" description="Acidic residues" evidence="1">
    <location>
        <begin position="317"/>
        <end position="329"/>
    </location>
</feature>
<feature type="region of interest" description="Disordered" evidence="1">
    <location>
        <begin position="1"/>
        <end position="421"/>
    </location>
</feature>
<keyword evidence="3" id="KW-1185">Reference proteome</keyword>
<feature type="compositionally biased region" description="Basic and acidic residues" evidence="1">
    <location>
        <begin position="541"/>
        <end position="550"/>
    </location>
</feature>
<proteinExistence type="predicted"/>
<organism evidence="2 3">
    <name type="scientific">Aspergillus granulosus</name>
    <dbReference type="NCBI Taxonomy" id="176169"/>
    <lineage>
        <taxon>Eukaryota</taxon>
        <taxon>Fungi</taxon>
        <taxon>Dikarya</taxon>
        <taxon>Ascomycota</taxon>
        <taxon>Pezizomycotina</taxon>
        <taxon>Eurotiomycetes</taxon>
        <taxon>Eurotiomycetidae</taxon>
        <taxon>Eurotiales</taxon>
        <taxon>Aspergillaceae</taxon>
        <taxon>Aspergillus</taxon>
        <taxon>Aspergillus subgen. Nidulantes</taxon>
    </lineage>
</organism>
<evidence type="ECO:0000313" key="2">
    <source>
        <dbReference type="EMBL" id="KAL2823097.1"/>
    </source>
</evidence>
<sequence>MSAPLPNPPFVFPARQEDDAQDRTSETMTHTRPALPAFSFNPGATQSTQISAPAPSTHRVGGHRRQYSEFVGGEHLVTPGQTTAGQTNDDGLTTPAKLPPPGPGFSAANRRRHAHRRSAAISSVDLTAISDTLDTRPYADSAPCSPANVVRDNGTPGELPKPLSHSASSLSQQTPPPESPRILVDGTPLDSPQKPTEPRLSNPFSSTERPSEIPEPSAAIRPRTQARSSDTAIPFSKDESLSGAQQSRPRPRTADASLMLEQTGDLNDQHSPTKRTRSAVGHTRHKSMSAGILNAALRKSHAENGGLPPSPLRQSSSDDDSDTSIDDDIRETTESLTPAPKKRSKAKNRQKKGKRHSSKKDAANTDSNEVPPVLTRTNSDLGSGLDVEFDDDNIVVIRTPTNPTHPETNQPSNEAESWASLENSWKPRSFYEQITTNDAMSPVIDLDAALGPFNTPEMHSGRAPESGFSAATKRMYSGGRRGEFVGPEMRYHRRAESAPEMPPFDRSFLGSHRFPTSTTLENPDVFYEEEEDAFLAATSDSAKDSEEHLQTEVAPVEPVDVKSDDSGESSDTLTRQPTDEPASGERAGLGIQKTETQEETPATSVPQDVPITTEPRFYSSQSQKSLVGVSRPKTPMDHGEWPNRMSPSPEVSPRFIPADYRPVTSPTELSSTNPPFCLHGGYSLPNSSFPSPDFTISSEAPRSITASSTTDPFPHTSVEDVPSLTSSASTMTNTLNRVSATFFARPRLSTDRSASFSAAVHRRSSQPSSKRSSLASLSKLVSQHAEKSKLSHEEKPPGDEPEKAKKKGRRISRLMHFWRMKDKEKLNEPAVQE</sequence>
<protein>
    <recommendedName>
        <fullName evidence="4">Cell wall proline rich protein</fullName>
    </recommendedName>
</protein>
<feature type="compositionally biased region" description="Polar residues" evidence="1">
    <location>
        <begin position="42"/>
        <end position="51"/>
    </location>
</feature>
<reference evidence="2 3" key="1">
    <citation type="submission" date="2024-07" db="EMBL/GenBank/DDBJ databases">
        <title>Section-level genome sequencing and comparative genomics of Aspergillus sections Usti and Cavernicolus.</title>
        <authorList>
            <consortium name="Lawrence Berkeley National Laboratory"/>
            <person name="Nybo J.L."/>
            <person name="Vesth T.C."/>
            <person name="Theobald S."/>
            <person name="Frisvad J.C."/>
            <person name="Larsen T.O."/>
            <person name="Kjaerboelling I."/>
            <person name="Rothschild-Mancinelli K."/>
            <person name="Lyhne E.K."/>
            <person name="Kogle M.E."/>
            <person name="Barry K."/>
            <person name="Clum A."/>
            <person name="Na H."/>
            <person name="Ledsgaard L."/>
            <person name="Lin J."/>
            <person name="Lipzen A."/>
            <person name="Kuo A."/>
            <person name="Riley R."/>
            <person name="Mondo S."/>
            <person name="Labutti K."/>
            <person name="Haridas S."/>
            <person name="Pangalinan J."/>
            <person name="Salamov A.A."/>
            <person name="Simmons B.A."/>
            <person name="Magnuson J.K."/>
            <person name="Chen J."/>
            <person name="Drula E."/>
            <person name="Henrissat B."/>
            <person name="Wiebenga A."/>
            <person name="Lubbers R.J."/>
            <person name="Gomes A.C."/>
            <person name="Makela M.R."/>
            <person name="Stajich J."/>
            <person name="Grigoriev I.V."/>
            <person name="Mortensen U.H."/>
            <person name="De Vries R.P."/>
            <person name="Baker S.E."/>
            <person name="Andersen M.R."/>
        </authorList>
    </citation>
    <scope>NUCLEOTIDE SEQUENCE [LARGE SCALE GENOMIC DNA]</scope>
    <source>
        <strain evidence="2 3">CBS 588.65</strain>
    </source>
</reference>
<feature type="region of interest" description="Disordered" evidence="1">
    <location>
        <begin position="493"/>
        <end position="673"/>
    </location>
</feature>